<evidence type="ECO:0000313" key="1">
    <source>
        <dbReference type="EMBL" id="NAZ17888.1"/>
    </source>
</evidence>
<sequence length="95" mass="10326">MAPDQHMQLCASAVEALIGTLPDAPLKAPDETGHRAWTDQTKLAAIMLGARLYRRRNSANGIEAMSADGASYVSRYDSDISRLLRIDGNTRPRVG</sequence>
<name>A0A6L9G9U2_9MICC</name>
<dbReference type="AlphaFoldDB" id="A0A6L9G9U2"/>
<reference evidence="1 2" key="1">
    <citation type="submission" date="2020-01" db="EMBL/GenBank/DDBJ databases">
        <title>Glutamicibacter soli M275.</title>
        <authorList>
            <person name="Meng X."/>
        </authorList>
    </citation>
    <scope>NUCLEOTIDE SEQUENCE [LARGE SCALE GENOMIC DNA]</scope>
    <source>
        <strain evidence="1 2">M275</strain>
    </source>
</reference>
<dbReference type="EMBL" id="WYDN01000030">
    <property type="protein sequence ID" value="NAZ17888.1"/>
    <property type="molecule type" value="Genomic_DNA"/>
</dbReference>
<comment type="caution">
    <text evidence="1">The sequence shown here is derived from an EMBL/GenBank/DDBJ whole genome shotgun (WGS) entry which is preliminary data.</text>
</comment>
<proteinExistence type="predicted"/>
<protein>
    <submittedName>
        <fullName evidence="1">Uncharacterized protein</fullName>
    </submittedName>
</protein>
<dbReference type="Proteomes" id="UP000477543">
    <property type="component" value="Unassembled WGS sequence"/>
</dbReference>
<accession>A0A6L9G9U2</accession>
<dbReference type="RefSeq" id="WP_161450192.1">
    <property type="nucleotide sequence ID" value="NZ_WYDN01000030.1"/>
</dbReference>
<gene>
    <name evidence="1" type="ORF">GT020_17745</name>
</gene>
<evidence type="ECO:0000313" key="2">
    <source>
        <dbReference type="Proteomes" id="UP000477543"/>
    </source>
</evidence>
<organism evidence="1 2">
    <name type="scientific">Glutamicibacter soli</name>
    <dbReference type="NCBI Taxonomy" id="453836"/>
    <lineage>
        <taxon>Bacteria</taxon>
        <taxon>Bacillati</taxon>
        <taxon>Actinomycetota</taxon>
        <taxon>Actinomycetes</taxon>
        <taxon>Micrococcales</taxon>
        <taxon>Micrococcaceae</taxon>
        <taxon>Glutamicibacter</taxon>
    </lineage>
</organism>